<sequence>MSSPPDTPTHRPVSSHRRHPSSLDMSYNTSSRRQSLNRRSSGYSPITPRSSHDFDDNPAHHFDGGGDDNGLGNLADELGEVWDDDDDEEALDGDYGDEIDGSQDDLADIGTAVEHDGSYGVASTASINGVRDSGVAMQDSSPARLSPASAVKTKKHARQRSLYDGSDYGDDSDLENEGISPALESRMAAIESLARRGMEENGSASDEVVKRVTEQLRDLGSQIAIENGATRLKTAHDALTTHLTHQSRTLTSLAASFSGPRPIIPDPETIEELLPIIQSTLELLPHPSAEPLVALSHLTHSSRELLQHLANVSDTLHMSRQTTANATRRLKVSKEQLQDWKRENERTKEAQEYIEHGDWNRRLKEREAKRACANVLEGFEDVCGQWRKRLCEGLGVASEDCPEEEARSWSFSPSSGITRVPKLPGGMKMETGSVTSHSEAIKDVQKRPQHPSSDSMFPDSGDDMVPGGH</sequence>
<comment type="caution">
    <text evidence="3">The sequence shown here is derived from an EMBL/GenBank/DDBJ whole genome shotgun (WGS) entry which is preliminary data.</text>
</comment>
<gene>
    <name evidence="3" type="ORF">DDE83_007096</name>
</gene>
<feature type="compositionally biased region" description="Basic and acidic residues" evidence="2">
    <location>
        <begin position="50"/>
        <end position="64"/>
    </location>
</feature>
<feature type="region of interest" description="Disordered" evidence="2">
    <location>
        <begin position="407"/>
        <end position="469"/>
    </location>
</feature>
<reference evidence="4" key="1">
    <citation type="submission" date="2018-05" db="EMBL/GenBank/DDBJ databases">
        <title>Draft genome sequence of Stemphylium lycopersici strain CIDEFI 213.</title>
        <authorList>
            <person name="Medina R."/>
            <person name="Franco M.E.E."/>
            <person name="Lucentini C.G."/>
            <person name="Saparrat M.C.N."/>
            <person name="Balatti P.A."/>
        </authorList>
    </citation>
    <scope>NUCLEOTIDE SEQUENCE [LARGE SCALE GENOMIC DNA]</scope>
    <source>
        <strain evidence="4">CIDEFI 213</strain>
    </source>
</reference>
<feature type="region of interest" description="Disordered" evidence="2">
    <location>
        <begin position="1"/>
        <end position="112"/>
    </location>
</feature>
<protein>
    <submittedName>
        <fullName evidence="3">Uncharacterized protein</fullName>
    </submittedName>
</protein>
<feature type="coiled-coil region" evidence="1">
    <location>
        <begin position="323"/>
        <end position="350"/>
    </location>
</feature>
<accession>A0A364MWZ3</accession>
<feature type="region of interest" description="Disordered" evidence="2">
    <location>
        <begin position="133"/>
        <end position="176"/>
    </location>
</feature>
<keyword evidence="1" id="KW-0175">Coiled coil</keyword>
<dbReference type="Proteomes" id="UP000249619">
    <property type="component" value="Unassembled WGS sequence"/>
</dbReference>
<proteinExistence type="predicted"/>
<organism evidence="3 4">
    <name type="scientific">Stemphylium lycopersici</name>
    <name type="common">Tomato gray leaf spot disease fungus</name>
    <name type="synonym">Thyrospora lycopersici</name>
    <dbReference type="NCBI Taxonomy" id="183478"/>
    <lineage>
        <taxon>Eukaryota</taxon>
        <taxon>Fungi</taxon>
        <taxon>Dikarya</taxon>
        <taxon>Ascomycota</taxon>
        <taxon>Pezizomycotina</taxon>
        <taxon>Dothideomycetes</taxon>
        <taxon>Pleosporomycetidae</taxon>
        <taxon>Pleosporales</taxon>
        <taxon>Pleosporineae</taxon>
        <taxon>Pleosporaceae</taxon>
        <taxon>Stemphylium</taxon>
    </lineage>
</organism>
<feature type="compositionally biased region" description="Low complexity" evidence="2">
    <location>
        <begin position="30"/>
        <end position="41"/>
    </location>
</feature>
<keyword evidence="4" id="KW-1185">Reference proteome</keyword>
<feature type="compositionally biased region" description="Acidic residues" evidence="2">
    <location>
        <begin position="167"/>
        <end position="176"/>
    </location>
</feature>
<dbReference type="EMBL" id="QGDH01000121">
    <property type="protein sequence ID" value="RAR06078.1"/>
    <property type="molecule type" value="Genomic_DNA"/>
</dbReference>
<name>A0A364MWZ3_STELY</name>
<evidence type="ECO:0000313" key="4">
    <source>
        <dbReference type="Proteomes" id="UP000249619"/>
    </source>
</evidence>
<feature type="compositionally biased region" description="Acidic residues" evidence="2">
    <location>
        <begin position="77"/>
        <end position="107"/>
    </location>
</feature>
<evidence type="ECO:0000256" key="2">
    <source>
        <dbReference type="SAM" id="MobiDB-lite"/>
    </source>
</evidence>
<dbReference type="AlphaFoldDB" id="A0A364MWZ3"/>
<evidence type="ECO:0000256" key="1">
    <source>
        <dbReference type="SAM" id="Coils"/>
    </source>
</evidence>
<evidence type="ECO:0000313" key="3">
    <source>
        <dbReference type="EMBL" id="RAR06078.1"/>
    </source>
</evidence>